<protein>
    <submittedName>
        <fullName evidence="3">Uncharacterized protein</fullName>
    </submittedName>
</protein>
<keyword evidence="2" id="KW-0472">Membrane</keyword>
<gene>
    <name evidence="3" type="ORF">SLS60_009225</name>
</gene>
<proteinExistence type="predicted"/>
<accession>A0ABR3QXU4</accession>
<feature type="compositionally biased region" description="Basic and acidic residues" evidence="1">
    <location>
        <begin position="19"/>
        <end position="33"/>
    </location>
</feature>
<evidence type="ECO:0000256" key="2">
    <source>
        <dbReference type="SAM" id="Phobius"/>
    </source>
</evidence>
<dbReference type="Proteomes" id="UP001521785">
    <property type="component" value="Unassembled WGS sequence"/>
</dbReference>
<reference evidence="3 4" key="1">
    <citation type="submission" date="2024-02" db="EMBL/GenBank/DDBJ databases">
        <title>De novo assembly and annotation of 12 fungi associated with fruit tree decline syndrome in Ontario, Canada.</title>
        <authorList>
            <person name="Sulman M."/>
            <person name="Ellouze W."/>
            <person name="Ilyukhin E."/>
        </authorList>
    </citation>
    <scope>NUCLEOTIDE SEQUENCE [LARGE SCALE GENOMIC DNA]</scope>
    <source>
        <strain evidence="3 4">M42-189</strain>
    </source>
</reference>
<comment type="caution">
    <text evidence="3">The sequence shown here is derived from an EMBL/GenBank/DDBJ whole genome shotgun (WGS) entry which is preliminary data.</text>
</comment>
<evidence type="ECO:0000256" key="1">
    <source>
        <dbReference type="SAM" id="MobiDB-lite"/>
    </source>
</evidence>
<sequence>MASSIASPVPRSHTASHSMRKDAVNVPSEEHGRGTPLPQYEKRQSVPFTLTLQEETDKPGQFQLVVNVDPQHQHGGGGHSLKASPSKKLVANLQQVPSLGYDVSQLYQTQKSSPPSSPQAERQEWSELGALPPEFLEKVAPDWKVTFSRSDSTASTQSRKLADIKARIKKSGKGFVVRLLKGSNADTNEVREVNLGRNSVDQLPTLSELDSTAPPVELDTGKTDNQIPNDAPHDVFEIGTSGEPGVERAFRPATTSAASSIPQWLSQTSSETARRFSLLEDSFSDAETLLPDVRSVADRMEDPVDFEPISSYGSILPTRSSSVLSIVKTPTRGLSDSPPHSVTGQPRTLPRLETNLPPSKSANTSPTAKRKRLPRTDKAHTTSRNKTLTSPGHAHETEPTEASPIWSEVGSTDADELREALEKAFGTVAHDLEPSLERTKRSIPSIKEPVNDGEVGMQPLSPGLEIRSAPTMSNNRFALFWGLALGAVLDKMVEALQHLRDTYGSEPPVPADHVRVRWTCGRFTPKVVHLDVNTQRIRSDKDLAMVLREHYEHLNRRWLKWSRLRGLTTIEFVQFEVHRNRFADIRATPSMPPMSSSVNDKSPSQHPYTFETVDLLPPVGSHYLLHLFKHPEDYDGELITYLRAPKRRERLEFGMGWGINLVEGFLAQKVWAVLIAGFGVGSAVFGILWTIKKDDVQGAFGVAGWIVTLAALVLGALQAWLE</sequence>
<keyword evidence="4" id="KW-1185">Reference proteome</keyword>
<feature type="compositionally biased region" description="Polar residues" evidence="1">
    <location>
        <begin position="356"/>
        <end position="367"/>
    </location>
</feature>
<name>A0ABR3QXU4_9PLEO</name>
<keyword evidence="2" id="KW-0812">Transmembrane</keyword>
<organism evidence="3 4">
    <name type="scientific">Paraconiothyrium brasiliense</name>
    <dbReference type="NCBI Taxonomy" id="300254"/>
    <lineage>
        <taxon>Eukaryota</taxon>
        <taxon>Fungi</taxon>
        <taxon>Dikarya</taxon>
        <taxon>Ascomycota</taxon>
        <taxon>Pezizomycotina</taxon>
        <taxon>Dothideomycetes</taxon>
        <taxon>Pleosporomycetidae</taxon>
        <taxon>Pleosporales</taxon>
        <taxon>Massarineae</taxon>
        <taxon>Didymosphaeriaceae</taxon>
        <taxon>Paraconiothyrium</taxon>
    </lineage>
</organism>
<feature type="compositionally biased region" description="Polar residues" evidence="1">
    <location>
        <begin position="332"/>
        <end position="346"/>
    </location>
</feature>
<feature type="transmembrane region" description="Helical" evidence="2">
    <location>
        <begin position="670"/>
        <end position="691"/>
    </location>
</feature>
<feature type="region of interest" description="Disordered" evidence="1">
    <location>
        <begin position="329"/>
        <end position="405"/>
    </location>
</feature>
<feature type="region of interest" description="Disordered" evidence="1">
    <location>
        <begin position="210"/>
        <end position="230"/>
    </location>
</feature>
<dbReference type="EMBL" id="JAKJXO020000014">
    <property type="protein sequence ID" value="KAL1596577.1"/>
    <property type="molecule type" value="Genomic_DNA"/>
</dbReference>
<evidence type="ECO:0000313" key="3">
    <source>
        <dbReference type="EMBL" id="KAL1596577.1"/>
    </source>
</evidence>
<feature type="transmembrane region" description="Helical" evidence="2">
    <location>
        <begin position="698"/>
        <end position="721"/>
    </location>
</feature>
<keyword evidence="2" id="KW-1133">Transmembrane helix</keyword>
<evidence type="ECO:0000313" key="4">
    <source>
        <dbReference type="Proteomes" id="UP001521785"/>
    </source>
</evidence>
<feature type="region of interest" description="Disordered" evidence="1">
    <location>
        <begin position="1"/>
        <end position="48"/>
    </location>
</feature>